<proteinExistence type="predicted"/>
<reference evidence="2" key="1">
    <citation type="journal article" date="2019" name="Int. J. Syst. Evol. Microbiol.">
        <title>The Global Catalogue of Microorganisms (GCM) 10K type strain sequencing project: providing services to taxonomists for standard genome sequencing and annotation.</title>
        <authorList>
            <consortium name="The Broad Institute Genomics Platform"/>
            <consortium name="The Broad Institute Genome Sequencing Center for Infectious Disease"/>
            <person name="Wu L."/>
            <person name="Ma J."/>
        </authorList>
    </citation>
    <scope>NUCLEOTIDE SEQUENCE [LARGE SCALE GENOMIC DNA]</scope>
    <source>
        <strain evidence="2">CCUG 48316</strain>
    </source>
</reference>
<evidence type="ECO:0000313" key="2">
    <source>
        <dbReference type="Proteomes" id="UP001596292"/>
    </source>
</evidence>
<evidence type="ECO:0000313" key="1">
    <source>
        <dbReference type="EMBL" id="MFC6791948.1"/>
    </source>
</evidence>
<gene>
    <name evidence="1" type="ORF">ACFQE0_21540</name>
</gene>
<dbReference type="Proteomes" id="UP001596292">
    <property type="component" value="Unassembled WGS sequence"/>
</dbReference>
<name>A0ABW2BNB0_9HYPH</name>
<protein>
    <recommendedName>
        <fullName evidence="3">Twin-arginine translocation signal domain-containing protein</fullName>
    </recommendedName>
</protein>
<dbReference type="EMBL" id="JBHSWN010000001">
    <property type="protein sequence ID" value="MFC6791948.1"/>
    <property type="molecule type" value="Genomic_DNA"/>
</dbReference>
<sequence>MNAPANRRGFLRGLTSLPLIGGGITLIGAPSAVAQPVTDGLLMAYNEWLFMERRMLCEQLSPGDALCERFVPTNTGAHDYHFAGPEGWRAPHRQPSTRAALVLSAVGCEWQGRGIW</sequence>
<evidence type="ECO:0008006" key="3">
    <source>
        <dbReference type="Google" id="ProtNLM"/>
    </source>
</evidence>
<dbReference type="RefSeq" id="WP_378973302.1">
    <property type="nucleotide sequence ID" value="NZ_JBHSWN010000001.1"/>
</dbReference>
<accession>A0ABW2BNB0</accession>
<comment type="caution">
    <text evidence="1">The sequence shown here is derived from an EMBL/GenBank/DDBJ whole genome shotgun (WGS) entry which is preliminary data.</text>
</comment>
<organism evidence="1 2">
    <name type="scientific">Methylobacterium komagatae</name>
    <dbReference type="NCBI Taxonomy" id="374425"/>
    <lineage>
        <taxon>Bacteria</taxon>
        <taxon>Pseudomonadati</taxon>
        <taxon>Pseudomonadota</taxon>
        <taxon>Alphaproteobacteria</taxon>
        <taxon>Hyphomicrobiales</taxon>
        <taxon>Methylobacteriaceae</taxon>
        <taxon>Methylobacterium</taxon>
    </lineage>
</organism>
<dbReference type="InterPro" id="IPR006311">
    <property type="entry name" value="TAT_signal"/>
</dbReference>
<keyword evidence="2" id="KW-1185">Reference proteome</keyword>
<dbReference type="PROSITE" id="PS51318">
    <property type="entry name" value="TAT"/>
    <property type="match status" value="1"/>
</dbReference>